<dbReference type="SUPFAM" id="SSF48179">
    <property type="entry name" value="6-phosphogluconate dehydrogenase C-terminal domain-like"/>
    <property type="match status" value="1"/>
</dbReference>
<gene>
    <name evidence="3" type="ORF">AAEO56_09890</name>
</gene>
<feature type="domain" description="Pyrroline-5-carboxylate reductase catalytic N-terminal" evidence="1">
    <location>
        <begin position="3"/>
        <end position="87"/>
    </location>
</feature>
<sequence>MLRVVIIGSGNVAQHLAKAVERSGSATLVQIYARHAEKLAFIVPEDKITASLNNLAEADMYIIAVTDDAIAEVSSKLPFEGRLVVHTSGSVAMEQLDSKNRRGVFYPLQTFSKNKDVDFKKVPLCLESEYENDYVILEELANALSDSVYNTGSEQRKALHVAAVFVSNFSNHMYALGSAICEENNIPFSILNPLIMETADKVNTLSPIQAQTGPAVRHDQKTIEKHLDFLKDNSRKEIYKILTQSIQNTNG</sequence>
<dbReference type="Proteomes" id="UP001464555">
    <property type="component" value="Unassembled WGS sequence"/>
</dbReference>
<feature type="domain" description="DUF2520" evidence="2">
    <location>
        <begin position="123"/>
        <end position="246"/>
    </location>
</feature>
<organism evidence="3 4">
    <name type="scientific">Flavobacterium arundinis</name>
    <dbReference type="NCBI Taxonomy" id="3139143"/>
    <lineage>
        <taxon>Bacteria</taxon>
        <taxon>Pseudomonadati</taxon>
        <taxon>Bacteroidota</taxon>
        <taxon>Flavobacteriia</taxon>
        <taxon>Flavobacteriales</taxon>
        <taxon>Flavobacteriaceae</taxon>
        <taxon>Flavobacterium</taxon>
    </lineage>
</organism>
<evidence type="ECO:0000313" key="3">
    <source>
        <dbReference type="EMBL" id="MEL1244571.1"/>
    </source>
</evidence>
<dbReference type="SUPFAM" id="SSF51735">
    <property type="entry name" value="NAD(P)-binding Rossmann-fold domains"/>
    <property type="match status" value="1"/>
</dbReference>
<dbReference type="InterPro" id="IPR037108">
    <property type="entry name" value="TM1727-like_C_sf"/>
</dbReference>
<dbReference type="RefSeq" id="WP_341696887.1">
    <property type="nucleotide sequence ID" value="NZ_JBBYHR010000004.1"/>
</dbReference>
<evidence type="ECO:0000313" key="4">
    <source>
        <dbReference type="Proteomes" id="UP001464555"/>
    </source>
</evidence>
<dbReference type="Gene3D" id="1.10.1040.20">
    <property type="entry name" value="ProC-like, C-terminal domain"/>
    <property type="match status" value="1"/>
</dbReference>
<reference evidence="3 4" key="1">
    <citation type="submission" date="2024-04" db="EMBL/GenBank/DDBJ databases">
        <title>Flavobacterium sp. DGU11 16S ribosomal RNA gene Genome sequencing and assembly.</title>
        <authorList>
            <person name="Park S."/>
        </authorList>
    </citation>
    <scope>NUCLEOTIDE SEQUENCE [LARGE SCALE GENOMIC DNA]</scope>
    <source>
        <strain evidence="3 4">DGU11</strain>
    </source>
</reference>
<dbReference type="PANTHER" id="PTHR40459">
    <property type="entry name" value="CONSERVED HYPOTHETICAL ALANINE AND LEUCINE RICH PROTEIN"/>
    <property type="match status" value="1"/>
</dbReference>
<dbReference type="InterPro" id="IPR028939">
    <property type="entry name" value="P5C_Rdtase_cat_N"/>
</dbReference>
<keyword evidence="4" id="KW-1185">Reference proteome</keyword>
<accession>A0ABU9HX57</accession>
<evidence type="ECO:0000259" key="1">
    <source>
        <dbReference type="Pfam" id="PF03807"/>
    </source>
</evidence>
<comment type="caution">
    <text evidence="3">The sequence shown here is derived from an EMBL/GenBank/DDBJ whole genome shotgun (WGS) entry which is preliminary data.</text>
</comment>
<dbReference type="Gene3D" id="3.40.50.720">
    <property type="entry name" value="NAD(P)-binding Rossmann-like Domain"/>
    <property type="match status" value="1"/>
</dbReference>
<dbReference type="Pfam" id="PF10728">
    <property type="entry name" value="DUF2520"/>
    <property type="match status" value="1"/>
</dbReference>
<dbReference type="EMBL" id="JBBYHR010000004">
    <property type="protein sequence ID" value="MEL1244571.1"/>
    <property type="molecule type" value="Genomic_DNA"/>
</dbReference>
<proteinExistence type="predicted"/>
<name>A0ABU9HX57_9FLAO</name>
<dbReference type="PANTHER" id="PTHR40459:SF1">
    <property type="entry name" value="CONSERVED HYPOTHETICAL ALANINE AND LEUCINE RICH PROTEIN"/>
    <property type="match status" value="1"/>
</dbReference>
<dbReference type="Pfam" id="PF03807">
    <property type="entry name" value="F420_oxidored"/>
    <property type="match status" value="1"/>
</dbReference>
<dbReference type="InterPro" id="IPR018931">
    <property type="entry name" value="DUF2520"/>
</dbReference>
<evidence type="ECO:0000259" key="2">
    <source>
        <dbReference type="Pfam" id="PF10728"/>
    </source>
</evidence>
<protein>
    <submittedName>
        <fullName evidence="3">Rossmann-like and DUF2520 domain-containing protein</fullName>
    </submittedName>
</protein>
<dbReference type="InterPro" id="IPR036291">
    <property type="entry name" value="NAD(P)-bd_dom_sf"/>
</dbReference>
<dbReference type="InterPro" id="IPR008927">
    <property type="entry name" value="6-PGluconate_DH-like_C_sf"/>
</dbReference>